<feature type="transmembrane region" description="Helical" evidence="6">
    <location>
        <begin position="129"/>
        <end position="149"/>
    </location>
</feature>
<organism evidence="8 9">
    <name type="scientific">Aliiroseovarius crassostreae</name>
    <dbReference type="NCBI Taxonomy" id="154981"/>
    <lineage>
        <taxon>Bacteria</taxon>
        <taxon>Pseudomonadati</taxon>
        <taxon>Pseudomonadota</taxon>
        <taxon>Alphaproteobacteria</taxon>
        <taxon>Rhodobacterales</taxon>
        <taxon>Paracoccaceae</taxon>
        <taxon>Aliiroseovarius</taxon>
    </lineage>
</organism>
<evidence type="ECO:0000313" key="8">
    <source>
        <dbReference type="EMBL" id="KPN64965.1"/>
    </source>
</evidence>
<dbReference type="EMBL" id="LKBA01000001">
    <property type="protein sequence ID" value="KPN64965.1"/>
    <property type="molecule type" value="Genomic_DNA"/>
</dbReference>
<feature type="transmembrane region" description="Helical" evidence="6">
    <location>
        <begin position="198"/>
        <end position="221"/>
    </location>
</feature>
<dbReference type="OrthoDB" id="272777at2"/>
<dbReference type="GO" id="GO:0022857">
    <property type="term" value="F:transmembrane transporter activity"/>
    <property type="evidence" value="ECO:0007669"/>
    <property type="project" value="InterPro"/>
</dbReference>
<dbReference type="Gene3D" id="1.20.1250.20">
    <property type="entry name" value="MFS general substrate transporter like domains"/>
    <property type="match status" value="2"/>
</dbReference>
<dbReference type="GO" id="GO:0005886">
    <property type="term" value="C:plasma membrane"/>
    <property type="evidence" value="ECO:0007669"/>
    <property type="project" value="UniProtKB-SubCell"/>
</dbReference>
<evidence type="ECO:0000256" key="1">
    <source>
        <dbReference type="ARBA" id="ARBA00004651"/>
    </source>
</evidence>
<protein>
    <submittedName>
        <fullName evidence="8">MFS transporter</fullName>
    </submittedName>
</protein>
<keyword evidence="2" id="KW-1003">Cell membrane</keyword>
<evidence type="ECO:0000256" key="3">
    <source>
        <dbReference type="ARBA" id="ARBA00022692"/>
    </source>
</evidence>
<evidence type="ECO:0000256" key="4">
    <source>
        <dbReference type="ARBA" id="ARBA00022989"/>
    </source>
</evidence>
<keyword evidence="9" id="KW-1185">Reference proteome</keyword>
<feature type="transmembrane region" description="Helical" evidence="6">
    <location>
        <begin position="70"/>
        <end position="89"/>
    </location>
</feature>
<feature type="transmembrane region" description="Helical" evidence="6">
    <location>
        <begin position="327"/>
        <end position="348"/>
    </location>
</feature>
<feature type="transmembrane region" description="Helical" evidence="6">
    <location>
        <begin position="241"/>
        <end position="259"/>
    </location>
</feature>
<dbReference type="PANTHER" id="PTHR43124:SF3">
    <property type="entry name" value="CHLORAMPHENICOL EFFLUX PUMP RV0191"/>
    <property type="match status" value="1"/>
</dbReference>
<keyword evidence="3 6" id="KW-0812">Transmembrane</keyword>
<accession>A0A0P7JU93</accession>
<feature type="transmembrane region" description="Helical" evidence="6">
    <location>
        <begin position="155"/>
        <end position="177"/>
    </location>
</feature>
<feature type="transmembrane region" description="Helical" evidence="6">
    <location>
        <begin position="368"/>
        <end position="389"/>
    </location>
</feature>
<dbReference type="Pfam" id="PF07690">
    <property type="entry name" value="MFS_1"/>
    <property type="match status" value="1"/>
</dbReference>
<keyword evidence="4 6" id="KW-1133">Transmembrane helix</keyword>
<dbReference type="SUPFAM" id="SSF103473">
    <property type="entry name" value="MFS general substrate transporter"/>
    <property type="match status" value="1"/>
</dbReference>
<reference evidence="8 9" key="1">
    <citation type="submission" date="2015-09" db="EMBL/GenBank/DDBJ databases">
        <title>Draft genome sequence of Aliiroseovarius crassostreae CV919-312TSm, the causative agent of Roseovarius Oyster Disease (formerly Juvenile Oyster Disease).</title>
        <authorList>
            <person name="Kessner L."/>
            <person name="Spinard E."/>
            <person name="Nelson D."/>
        </authorList>
    </citation>
    <scope>NUCLEOTIDE SEQUENCE [LARGE SCALE GENOMIC DNA]</scope>
    <source>
        <strain evidence="8 9">CV919-312</strain>
    </source>
</reference>
<dbReference type="Proteomes" id="UP000050471">
    <property type="component" value="Unassembled WGS sequence"/>
</dbReference>
<feature type="transmembrane region" description="Helical" evidence="6">
    <location>
        <begin position="95"/>
        <end position="117"/>
    </location>
</feature>
<evidence type="ECO:0000259" key="7">
    <source>
        <dbReference type="PROSITE" id="PS50850"/>
    </source>
</evidence>
<evidence type="ECO:0000313" key="9">
    <source>
        <dbReference type="Proteomes" id="UP000050471"/>
    </source>
</evidence>
<dbReference type="PROSITE" id="PS50850">
    <property type="entry name" value="MFS"/>
    <property type="match status" value="1"/>
</dbReference>
<name>A0A0P7JU93_9RHOB</name>
<dbReference type="InterPro" id="IPR036259">
    <property type="entry name" value="MFS_trans_sf"/>
</dbReference>
<comment type="caution">
    <text evidence="8">The sequence shown here is derived from an EMBL/GenBank/DDBJ whole genome shotgun (WGS) entry which is preliminary data.</text>
</comment>
<feature type="transmembrane region" description="Helical" evidence="6">
    <location>
        <begin position="46"/>
        <end position="63"/>
    </location>
</feature>
<feature type="transmembrane region" description="Helical" evidence="6">
    <location>
        <begin position="296"/>
        <end position="315"/>
    </location>
</feature>
<dbReference type="STRING" id="154981.AKJ29_07070"/>
<proteinExistence type="predicted"/>
<dbReference type="RefSeq" id="WP_055187444.1">
    <property type="nucleotide sequence ID" value="NZ_FPBS01000008.1"/>
</dbReference>
<dbReference type="AlphaFoldDB" id="A0A0P7JU93"/>
<evidence type="ECO:0000256" key="6">
    <source>
        <dbReference type="SAM" id="Phobius"/>
    </source>
</evidence>
<evidence type="ECO:0000256" key="2">
    <source>
        <dbReference type="ARBA" id="ARBA00022475"/>
    </source>
</evidence>
<evidence type="ECO:0000256" key="5">
    <source>
        <dbReference type="ARBA" id="ARBA00023136"/>
    </source>
</evidence>
<dbReference type="InterPro" id="IPR020846">
    <property type="entry name" value="MFS_dom"/>
</dbReference>
<comment type="subcellular location">
    <subcellularLocation>
        <location evidence="1">Cell membrane</location>
        <topology evidence="1">Multi-pass membrane protein</topology>
    </subcellularLocation>
</comment>
<feature type="domain" description="Major facilitator superfamily (MFS) profile" evidence="7">
    <location>
        <begin position="4"/>
        <end position="395"/>
    </location>
</feature>
<dbReference type="PANTHER" id="PTHR43124">
    <property type="entry name" value="PURINE EFFLUX PUMP PBUE"/>
    <property type="match status" value="1"/>
</dbReference>
<feature type="transmembrane region" description="Helical" evidence="6">
    <location>
        <begin position="271"/>
        <end position="290"/>
    </location>
</feature>
<dbReference type="InterPro" id="IPR011701">
    <property type="entry name" value="MFS"/>
</dbReference>
<keyword evidence="5 6" id="KW-0472">Membrane</keyword>
<sequence length="395" mass="42104">MRVGIFSLIIAYVLSQFYRAFLAVMTPALKLDLGATPEDLARASGAWFLIFALMQLPVGWALDNIGPRRLAAGLLAIGGGGGALLFANATHPDHILYAMMMIGVGCSPVLMASYFIFARMYSPRVFGTMAGMVIGFGALGNIAGALPLALAVESFGWRGCLWALAAVTFLVALIIMVTVQDPPKISHQDGQKGSVLDLLKLPALWAIFPIMFVNYAAAAGLRGSWAGPFMRDLYGLDATGIGWVTMGIAFAMVLGNFAYGPLDRLFGTRKWVIFIGNMIAVSFVFALWALPASGVWTVALLMAGIGLFASSFPLIMAHGRSFYPPHLVGRGVTLMNMVGIGGVGFFQFSSATVFKSAQIFGGGSAAAPYQAVLLYFAVPMLVGCLLYLFSQDRMD</sequence>
<gene>
    <name evidence="8" type="ORF">AKJ29_07070</name>
</gene>
<dbReference type="InterPro" id="IPR050189">
    <property type="entry name" value="MFS_Efflux_Transporters"/>
</dbReference>